<keyword evidence="4" id="KW-1185">Reference proteome</keyword>
<feature type="non-terminal residue" evidence="3">
    <location>
        <position position="1"/>
    </location>
</feature>
<dbReference type="Proteomes" id="UP001497623">
    <property type="component" value="Unassembled WGS sequence"/>
</dbReference>
<feature type="domain" description="Ubiquitin-like" evidence="2">
    <location>
        <begin position="78"/>
        <end position="146"/>
    </location>
</feature>
<sequence length="150" mass="17459">VMKQMKKNKQEEKEREERIRENILRLIADKENLEALIREEERKLAKENPEEDDEGKFIDSGNSSEVEPDDDIQDEKDIQLVINVRRGPTSTIRFNKHLPVSELRTQLCRTMGIHPESPLLYRSKILKAQDRLTELQVEDGDAITVLPAQI</sequence>
<evidence type="ECO:0000313" key="3">
    <source>
        <dbReference type="EMBL" id="CAL4062289.1"/>
    </source>
</evidence>
<proteinExistence type="predicted"/>
<evidence type="ECO:0000256" key="1">
    <source>
        <dbReference type="SAM" id="MobiDB-lite"/>
    </source>
</evidence>
<dbReference type="SUPFAM" id="SSF54236">
    <property type="entry name" value="Ubiquitin-like"/>
    <property type="match status" value="1"/>
</dbReference>
<organism evidence="3 4">
    <name type="scientific">Meganyctiphanes norvegica</name>
    <name type="common">Northern krill</name>
    <name type="synonym">Thysanopoda norvegica</name>
    <dbReference type="NCBI Taxonomy" id="48144"/>
    <lineage>
        <taxon>Eukaryota</taxon>
        <taxon>Metazoa</taxon>
        <taxon>Ecdysozoa</taxon>
        <taxon>Arthropoda</taxon>
        <taxon>Crustacea</taxon>
        <taxon>Multicrustacea</taxon>
        <taxon>Malacostraca</taxon>
        <taxon>Eumalacostraca</taxon>
        <taxon>Eucarida</taxon>
        <taxon>Euphausiacea</taxon>
        <taxon>Euphausiidae</taxon>
        <taxon>Meganyctiphanes</taxon>
    </lineage>
</organism>
<dbReference type="PROSITE" id="PS50053">
    <property type="entry name" value="UBIQUITIN_2"/>
    <property type="match status" value="1"/>
</dbReference>
<evidence type="ECO:0000259" key="2">
    <source>
        <dbReference type="PROSITE" id="PS50053"/>
    </source>
</evidence>
<feature type="non-terminal residue" evidence="3">
    <location>
        <position position="150"/>
    </location>
</feature>
<name>A0AAV2PP59_MEGNR</name>
<dbReference type="Pfam" id="PF00240">
    <property type="entry name" value="ubiquitin"/>
    <property type="match status" value="1"/>
</dbReference>
<comment type="caution">
    <text evidence="3">The sequence shown here is derived from an EMBL/GenBank/DDBJ whole genome shotgun (WGS) entry which is preliminary data.</text>
</comment>
<dbReference type="Gene3D" id="3.10.20.90">
    <property type="entry name" value="Phosphatidylinositol 3-kinase Catalytic Subunit, Chain A, domain 1"/>
    <property type="match status" value="1"/>
</dbReference>
<accession>A0AAV2PP59</accession>
<dbReference type="InterPro" id="IPR029071">
    <property type="entry name" value="Ubiquitin-like_domsf"/>
</dbReference>
<gene>
    <name evidence="3" type="ORF">MNOR_LOCUS2588</name>
</gene>
<evidence type="ECO:0000313" key="4">
    <source>
        <dbReference type="Proteomes" id="UP001497623"/>
    </source>
</evidence>
<protein>
    <recommendedName>
        <fullName evidence="2">Ubiquitin-like domain-containing protein</fullName>
    </recommendedName>
</protein>
<dbReference type="AlphaFoldDB" id="A0AAV2PP59"/>
<feature type="region of interest" description="Disordered" evidence="1">
    <location>
        <begin position="40"/>
        <end position="73"/>
    </location>
</feature>
<dbReference type="EMBL" id="CAXKWB010000807">
    <property type="protein sequence ID" value="CAL4062289.1"/>
    <property type="molecule type" value="Genomic_DNA"/>
</dbReference>
<dbReference type="CDD" id="cd17039">
    <property type="entry name" value="Ubl_ubiquitin_like"/>
    <property type="match status" value="1"/>
</dbReference>
<dbReference type="InterPro" id="IPR000626">
    <property type="entry name" value="Ubiquitin-like_dom"/>
</dbReference>
<reference evidence="3 4" key="1">
    <citation type="submission" date="2024-05" db="EMBL/GenBank/DDBJ databases">
        <authorList>
            <person name="Wallberg A."/>
        </authorList>
    </citation>
    <scope>NUCLEOTIDE SEQUENCE [LARGE SCALE GENOMIC DNA]</scope>
</reference>